<dbReference type="GO" id="GO:0008061">
    <property type="term" value="F:chitin binding"/>
    <property type="evidence" value="ECO:0007669"/>
    <property type="project" value="UniProtKB-UniRule"/>
</dbReference>
<gene>
    <name evidence="10" type="ORF">BCR32DRAFT_227084</name>
</gene>
<dbReference type="SMART" id="SM00270">
    <property type="entry name" value="ChtBD1"/>
    <property type="match status" value="2"/>
</dbReference>
<dbReference type="Pfam" id="PF00187">
    <property type="entry name" value="Chitin_bind_1"/>
    <property type="match status" value="2"/>
</dbReference>
<keyword evidence="2 7" id="KW-0147">Chitin-binding</keyword>
<evidence type="ECO:0000256" key="5">
    <source>
        <dbReference type="ARBA" id="ARBA00022801"/>
    </source>
</evidence>
<evidence type="ECO:0000256" key="7">
    <source>
        <dbReference type="PROSITE-ProRule" id="PRU00261"/>
    </source>
</evidence>
<reference evidence="10 11" key="2">
    <citation type="submission" date="2016-08" db="EMBL/GenBank/DDBJ databases">
        <title>Pervasive Adenine N6-methylation of Active Genes in Fungi.</title>
        <authorList>
            <consortium name="DOE Joint Genome Institute"/>
            <person name="Mondo S.J."/>
            <person name="Dannebaum R.O."/>
            <person name="Kuo R.C."/>
            <person name="Labutti K."/>
            <person name="Haridas S."/>
            <person name="Kuo A."/>
            <person name="Salamov A."/>
            <person name="Ahrendt S.R."/>
            <person name="Lipzen A."/>
            <person name="Sullivan W."/>
            <person name="Andreopoulos W.B."/>
            <person name="Clum A."/>
            <person name="Lindquist E."/>
            <person name="Daum C."/>
            <person name="Ramamoorthy G.K."/>
            <person name="Gryganskyi A."/>
            <person name="Culley D."/>
            <person name="Magnuson J.K."/>
            <person name="James T.Y."/>
            <person name="O'Malley M.A."/>
            <person name="Stajich J.E."/>
            <person name="Spatafora J.W."/>
            <person name="Visel A."/>
            <person name="Grigoriev I.V."/>
        </authorList>
    </citation>
    <scope>NUCLEOTIDE SEQUENCE [LARGE SCALE GENOMIC DNA]</scope>
    <source>
        <strain evidence="10 11">S4</strain>
    </source>
</reference>
<dbReference type="CDD" id="cd11618">
    <property type="entry name" value="ChtBD1_1"/>
    <property type="match status" value="1"/>
</dbReference>
<dbReference type="STRING" id="1754192.A0A1Y1VPM2"/>
<name>A0A1Y1VPM2_9FUNG</name>
<feature type="signal peptide" evidence="8">
    <location>
        <begin position="1"/>
        <end position="23"/>
    </location>
</feature>
<evidence type="ECO:0000313" key="11">
    <source>
        <dbReference type="Proteomes" id="UP000193944"/>
    </source>
</evidence>
<evidence type="ECO:0000256" key="3">
    <source>
        <dbReference type="ARBA" id="ARBA00022723"/>
    </source>
</evidence>
<dbReference type="GO" id="GO:0046872">
    <property type="term" value="F:metal ion binding"/>
    <property type="evidence" value="ECO:0007669"/>
    <property type="project" value="UniProtKB-KW"/>
</dbReference>
<keyword evidence="6" id="KW-0119">Carbohydrate metabolism</keyword>
<dbReference type="Pfam" id="PF08757">
    <property type="entry name" value="CotH"/>
    <property type="match status" value="1"/>
</dbReference>
<reference evidence="10 11" key="1">
    <citation type="submission" date="2016-08" db="EMBL/GenBank/DDBJ databases">
        <title>A Parts List for Fungal Cellulosomes Revealed by Comparative Genomics.</title>
        <authorList>
            <consortium name="DOE Joint Genome Institute"/>
            <person name="Haitjema C.H."/>
            <person name="Gilmore S.P."/>
            <person name="Henske J.K."/>
            <person name="Solomon K.V."/>
            <person name="De Groot R."/>
            <person name="Kuo A."/>
            <person name="Mondo S.J."/>
            <person name="Salamov A.A."/>
            <person name="Labutti K."/>
            <person name="Zhao Z."/>
            <person name="Chiniquy J."/>
            <person name="Barry K."/>
            <person name="Brewer H.M."/>
            <person name="Purvine S.O."/>
            <person name="Wright A.T."/>
            <person name="Boxma B."/>
            <person name="Van Alen T."/>
            <person name="Hackstein J.H."/>
            <person name="Baker S.E."/>
            <person name="Grigoriev I.V."/>
            <person name="O'Malley M.A."/>
        </authorList>
    </citation>
    <scope>NUCLEOTIDE SEQUENCE [LARGE SCALE GENOMIC DNA]</scope>
    <source>
        <strain evidence="10 11">S4</strain>
    </source>
</reference>
<comment type="caution">
    <text evidence="7">Lacks conserved residue(s) required for the propagation of feature annotation.</text>
</comment>
<dbReference type="Gene3D" id="3.30.60.10">
    <property type="entry name" value="Endochitinase-like"/>
    <property type="match status" value="2"/>
</dbReference>
<evidence type="ECO:0000256" key="2">
    <source>
        <dbReference type="ARBA" id="ARBA00022669"/>
    </source>
</evidence>
<evidence type="ECO:0000259" key="9">
    <source>
        <dbReference type="PROSITE" id="PS50941"/>
    </source>
</evidence>
<dbReference type="PROSITE" id="PS50941">
    <property type="entry name" value="CHIT_BIND_I_2"/>
    <property type="match status" value="2"/>
</dbReference>
<feature type="disulfide bond" evidence="7">
    <location>
        <begin position="584"/>
        <end position="598"/>
    </location>
</feature>
<dbReference type="GO" id="GO:0016787">
    <property type="term" value="F:hydrolase activity"/>
    <property type="evidence" value="ECO:0007669"/>
    <property type="project" value="UniProtKB-KW"/>
</dbReference>
<keyword evidence="7" id="KW-1015">Disulfide bond</keyword>
<comment type="caution">
    <text evidence="10">The sequence shown here is derived from an EMBL/GenBank/DDBJ whole genome shotgun (WGS) entry which is preliminary data.</text>
</comment>
<dbReference type="InterPro" id="IPR014867">
    <property type="entry name" value="Spore_coat_CotH_CotH2/3/7"/>
</dbReference>
<dbReference type="CDD" id="cd00035">
    <property type="entry name" value="ChtBD1"/>
    <property type="match status" value="1"/>
</dbReference>
<organism evidence="10 11">
    <name type="scientific">Anaeromyces robustus</name>
    <dbReference type="NCBI Taxonomy" id="1754192"/>
    <lineage>
        <taxon>Eukaryota</taxon>
        <taxon>Fungi</taxon>
        <taxon>Fungi incertae sedis</taxon>
        <taxon>Chytridiomycota</taxon>
        <taxon>Chytridiomycota incertae sedis</taxon>
        <taxon>Neocallimastigomycetes</taxon>
        <taxon>Neocallimastigales</taxon>
        <taxon>Neocallimastigaceae</taxon>
        <taxon>Anaeromyces</taxon>
    </lineage>
</organism>
<keyword evidence="11" id="KW-1185">Reference proteome</keyword>
<dbReference type="EMBL" id="MCFG01000664">
    <property type="protein sequence ID" value="ORX63258.1"/>
    <property type="molecule type" value="Genomic_DNA"/>
</dbReference>
<evidence type="ECO:0000313" key="10">
    <source>
        <dbReference type="EMBL" id="ORX63258.1"/>
    </source>
</evidence>
<feature type="domain" description="Chitin-binding type-1" evidence="9">
    <location>
        <begin position="709"/>
        <end position="750"/>
    </location>
</feature>
<feature type="domain" description="Chitin-binding type-1" evidence="9">
    <location>
        <begin position="568"/>
        <end position="611"/>
    </location>
</feature>
<dbReference type="SUPFAM" id="SSF57016">
    <property type="entry name" value="Plant lectins/antimicrobial peptides"/>
    <property type="match status" value="2"/>
</dbReference>
<keyword evidence="4 8" id="KW-0732">Signal</keyword>
<dbReference type="OrthoDB" id="2387105at2759"/>
<keyword evidence="3" id="KW-0479">Metal-binding</keyword>
<dbReference type="PANTHER" id="PTHR46471">
    <property type="entry name" value="CHITIN DEACETYLASE"/>
    <property type="match status" value="1"/>
</dbReference>
<keyword evidence="5" id="KW-0378">Hydrolase</keyword>
<comment type="cofactor">
    <cofactor evidence="1">
        <name>Co(2+)</name>
        <dbReference type="ChEBI" id="CHEBI:48828"/>
    </cofactor>
</comment>
<evidence type="ECO:0000256" key="6">
    <source>
        <dbReference type="ARBA" id="ARBA00023277"/>
    </source>
</evidence>
<dbReference type="PANTHER" id="PTHR46471:SF2">
    <property type="entry name" value="CHITIN DEACETYLASE-RELATED"/>
    <property type="match status" value="1"/>
</dbReference>
<dbReference type="Proteomes" id="UP000193944">
    <property type="component" value="Unassembled WGS sequence"/>
</dbReference>
<protein>
    <recommendedName>
        <fullName evidence="9">Chitin-binding type-1 domain-containing protein</fullName>
    </recommendedName>
</protein>
<evidence type="ECO:0000256" key="8">
    <source>
        <dbReference type="SAM" id="SignalP"/>
    </source>
</evidence>
<dbReference type="InterPro" id="IPR036861">
    <property type="entry name" value="Endochitinase-like_sf"/>
</dbReference>
<accession>A0A1Y1VPM2</accession>
<feature type="disulfide bond" evidence="7">
    <location>
        <begin position="724"/>
        <end position="738"/>
    </location>
</feature>
<evidence type="ECO:0000256" key="1">
    <source>
        <dbReference type="ARBA" id="ARBA00001941"/>
    </source>
</evidence>
<feature type="chain" id="PRO_5012192176" description="Chitin-binding type-1 domain-containing protein" evidence="8">
    <location>
        <begin position="24"/>
        <end position="750"/>
    </location>
</feature>
<sequence>MKSFTTILLQTLIVLALFSAANARKVLFSVIGFGKKASVQIGSSTYTLTKYDNDTPLYQSTINVNDNAISYKYIVDGKAESFTRTLAKGATTTHNEFYGRKDTIKKIPQLPTVGKWNRQLPKGELFDDSYIPTVHITGSNSEKLFTTNGKPGSAYLERIVFILKDKVVSFKKTACYTKNYEWNKFQFRVVFGGTKNIENRTTLKFRDNNEDPSFMRQDLYGDILYALGYPTIQSVKTRVYLNGRGVGYYILQEEAASESFVRSAFHGKSNGSLSISDFSKIGQSFDCSTGADFYVKDSNGKKNSFSSFKPKGDYDQTRIRKLAEQFEKLNVNNDSEVEKFSKNWFDLDTFYKAVAMQYLTAHWDSYLFFTSNFALYNDPTESSSNNYKFYFICQDWDGTFGVNVSKEYVLYDDYINVSYKQYLKKKWPEGAVDRYAFDKLLSTPKLQKRFEGILKEIVTKVFNPEVLGKRVEALAARHRDSVEWSYNLSFKNPIRKGSKKNQNNYWTINDFDTNIRSPSRHGAEYGILQFVNLRCQHLNKEFGWNIKLDSKSDYKNPSNGSNGNISPDGTCGPNNKNYVCPSGCCSQYGYCGETQEYCGVGCQTGFGKCNGVKTTTVKKVTTTTKKVTTTVKKVTTTPKKANPTTVKKVTTTVKKVTTTTKKANTTQKKVTTTKKANTTTKKVNTTVKKVTTTTKKATTNNNNKKISTNGQCGSKFGSCPNNGCCSQYGWCGTTKDHCGTGCQKGFGRCN</sequence>
<dbReference type="AlphaFoldDB" id="A0A1Y1VPM2"/>
<dbReference type="InterPro" id="IPR001002">
    <property type="entry name" value="Chitin-bd_1"/>
</dbReference>
<proteinExistence type="predicted"/>
<feature type="disulfide bond" evidence="7">
    <location>
        <begin position="719"/>
        <end position="731"/>
    </location>
</feature>
<evidence type="ECO:0000256" key="4">
    <source>
        <dbReference type="ARBA" id="ARBA00022729"/>
    </source>
</evidence>